<protein>
    <submittedName>
        <fullName evidence="1">PemK-like domain protein</fullName>
    </submittedName>
</protein>
<dbReference type="Gene3D" id="2.30.30.110">
    <property type="match status" value="1"/>
</dbReference>
<dbReference type="EMBL" id="AHMU02000050">
    <property type="protein sequence ID" value="EMN21602.1"/>
    <property type="molecule type" value="Genomic_DNA"/>
</dbReference>
<dbReference type="InterPro" id="IPR011067">
    <property type="entry name" value="Plasmid_toxin/cell-grow_inhib"/>
</dbReference>
<dbReference type="Pfam" id="PF02452">
    <property type="entry name" value="PemK_toxin"/>
    <property type="match status" value="1"/>
</dbReference>
<dbReference type="Proteomes" id="UP000012106">
    <property type="component" value="Unassembled WGS sequence"/>
</dbReference>
<dbReference type="InterPro" id="IPR003477">
    <property type="entry name" value="PemK-like"/>
</dbReference>
<comment type="caution">
    <text evidence="1">The sequence shown here is derived from an EMBL/GenBank/DDBJ whole genome shotgun (WGS) entry which is preliminary data.</text>
</comment>
<name>M6K1F3_9LEPT</name>
<evidence type="ECO:0000313" key="2">
    <source>
        <dbReference type="Proteomes" id="UP000012106"/>
    </source>
</evidence>
<sequence>MLDQIRTVDKVRLIKKLGKIDSKISNKLKSIIKEMLVD</sequence>
<dbReference type="GO" id="GO:0003677">
    <property type="term" value="F:DNA binding"/>
    <property type="evidence" value="ECO:0007669"/>
    <property type="project" value="InterPro"/>
</dbReference>
<dbReference type="SUPFAM" id="SSF50118">
    <property type="entry name" value="Cell growth inhibitor/plasmid maintenance toxic component"/>
    <property type="match status" value="1"/>
</dbReference>
<dbReference type="AlphaFoldDB" id="M6K1F3"/>
<accession>M6K1F3</accession>
<proteinExistence type="predicted"/>
<reference evidence="1 2" key="1">
    <citation type="submission" date="2013-01" db="EMBL/GenBank/DDBJ databases">
        <authorList>
            <person name="Harkins D.M."/>
            <person name="Durkin A.S."/>
            <person name="Brinkac L.M."/>
            <person name="Haft D.H."/>
            <person name="Selengut J.D."/>
            <person name="Sanka R."/>
            <person name="DePew J."/>
            <person name="Purushe J."/>
            <person name="Hartskeerl R.A."/>
            <person name="Ahmed A."/>
            <person name="van der Linden H."/>
            <person name="Goris M.G.A."/>
            <person name="Vinetz J.M."/>
            <person name="Sutton G.G."/>
            <person name="Nierman W.C."/>
            <person name="Fouts D.E."/>
        </authorList>
    </citation>
    <scope>NUCLEOTIDE SEQUENCE [LARGE SCALE GENOMIC DNA]</scope>
    <source>
        <strain evidence="1 2">MAVJ 401</strain>
    </source>
</reference>
<gene>
    <name evidence="1" type="ORF">LEP1GSC063_3919</name>
</gene>
<evidence type="ECO:0000313" key="1">
    <source>
        <dbReference type="EMBL" id="EMN21602.1"/>
    </source>
</evidence>
<organism evidence="1 2">
    <name type="scientific">Leptospira santarosai serovar Arenal str. MAVJ 401</name>
    <dbReference type="NCBI Taxonomy" id="1049976"/>
    <lineage>
        <taxon>Bacteria</taxon>
        <taxon>Pseudomonadati</taxon>
        <taxon>Spirochaetota</taxon>
        <taxon>Spirochaetia</taxon>
        <taxon>Leptospirales</taxon>
        <taxon>Leptospiraceae</taxon>
        <taxon>Leptospira</taxon>
    </lineage>
</organism>